<feature type="non-terminal residue" evidence="4">
    <location>
        <position position="1"/>
    </location>
</feature>
<dbReference type="PANTHER" id="PTHR45953:SF1">
    <property type="entry name" value="IDURONATE 2-SULFATASE"/>
    <property type="match status" value="1"/>
</dbReference>
<dbReference type="InterPro" id="IPR032506">
    <property type="entry name" value="SGSH_C"/>
</dbReference>
<dbReference type="AlphaFoldDB" id="X0VXC2"/>
<sequence>GGWVPAHAVKWMQGLGLDPGDVRRLRASYYGKIALIDRWFGEILAACERKGFADDLMIVFWSDHGEMAGDHDLLFKSRFFESALRVPLVVRWPGHVEAGRTAGTLAETVDIAPTVLEAVGIEKPTRCLGRSLWPALRDPDVKVRDAAFSEVERAKRRSTMVRTERWKYAVHEDGEGYMLYDLAEDPEERNNLIGNPEFKSVEAEMRDLLLRFECEAQYVMRTGE</sequence>
<evidence type="ECO:0000256" key="2">
    <source>
        <dbReference type="ARBA" id="ARBA00022801"/>
    </source>
</evidence>
<dbReference type="Gene3D" id="3.40.720.10">
    <property type="entry name" value="Alkaline Phosphatase, subunit A"/>
    <property type="match status" value="1"/>
</dbReference>
<evidence type="ECO:0000256" key="1">
    <source>
        <dbReference type="ARBA" id="ARBA00022723"/>
    </source>
</evidence>
<organism evidence="4">
    <name type="scientific">marine sediment metagenome</name>
    <dbReference type="NCBI Taxonomy" id="412755"/>
    <lineage>
        <taxon>unclassified sequences</taxon>
        <taxon>metagenomes</taxon>
        <taxon>ecological metagenomes</taxon>
    </lineage>
</organism>
<comment type="caution">
    <text evidence="4">The sequence shown here is derived from an EMBL/GenBank/DDBJ whole genome shotgun (WGS) entry which is preliminary data.</text>
</comment>
<dbReference type="GO" id="GO:0046872">
    <property type="term" value="F:metal ion binding"/>
    <property type="evidence" value="ECO:0007669"/>
    <property type="project" value="UniProtKB-KW"/>
</dbReference>
<protein>
    <recommendedName>
        <fullName evidence="3">N-sulphoglucosamine sulphohydrolase C-terminal domain-containing protein</fullName>
    </recommendedName>
</protein>
<dbReference type="SUPFAM" id="SSF53649">
    <property type="entry name" value="Alkaline phosphatase-like"/>
    <property type="match status" value="1"/>
</dbReference>
<dbReference type="Pfam" id="PF16347">
    <property type="entry name" value="SGSH_C"/>
    <property type="match status" value="1"/>
</dbReference>
<dbReference type="PANTHER" id="PTHR45953">
    <property type="entry name" value="IDURONATE 2-SULFATASE"/>
    <property type="match status" value="1"/>
</dbReference>
<feature type="domain" description="N-sulphoglucosamine sulphohydrolase C-terminal" evidence="3">
    <location>
        <begin position="69"/>
        <end position="211"/>
    </location>
</feature>
<dbReference type="EMBL" id="BARS01034513">
    <property type="protein sequence ID" value="GAG23089.1"/>
    <property type="molecule type" value="Genomic_DNA"/>
</dbReference>
<accession>X0VXC2</accession>
<dbReference type="InterPro" id="IPR017850">
    <property type="entry name" value="Alkaline_phosphatase_core_sf"/>
</dbReference>
<keyword evidence="1" id="KW-0479">Metal-binding</keyword>
<evidence type="ECO:0000313" key="4">
    <source>
        <dbReference type="EMBL" id="GAG23089.1"/>
    </source>
</evidence>
<name>X0VXC2_9ZZZZ</name>
<reference evidence="4" key="1">
    <citation type="journal article" date="2014" name="Front. Microbiol.">
        <title>High frequency of phylogenetically diverse reductive dehalogenase-homologous genes in deep subseafloor sedimentary metagenomes.</title>
        <authorList>
            <person name="Kawai M."/>
            <person name="Futagami T."/>
            <person name="Toyoda A."/>
            <person name="Takaki Y."/>
            <person name="Nishi S."/>
            <person name="Hori S."/>
            <person name="Arai W."/>
            <person name="Tsubouchi T."/>
            <person name="Morono Y."/>
            <person name="Uchiyama I."/>
            <person name="Ito T."/>
            <person name="Fujiyama A."/>
            <person name="Inagaki F."/>
            <person name="Takami H."/>
        </authorList>
    </citation>
    <scope>NUCLEOTIDE SEQUENCE</scope>
    <source>
        <strain evidence="4">Expedition CK06-06</strain>
    </source>
</reference>
<evidence type="ECO:0000259" key="3">
    <source>
        <dbReference type="Pfam" id="PF16347"/>
    </source>
</evidence>
<keyword evidence="2" id="KW-0378">Hydrolase</keyword>
<proteinExistence type="predicted"/>
<dbReference type="GO" id="GO:0005737">
    <property type="term" value="C:cytoplasm"/>
    <property type="evidence" value="ECO:0007669"/>
    <property type="project" value="TreeGrafter"/>
</dbReference>
<gene>
    <name evidence="4" type="ORF">S01H1_53301</name>
</gene>
<dbReference type="GO" id="GO:0008484">
    <property type="term" value="F:sulfuric ester hydrolase activity"/>
    <property type="evidence" value="ECO:0007669"/>
    <property type="project" value="TreeGrafter"/>
</dbReference>